<keyword evidence="7" id="KW-1185">Reference proteome</keyword>
<dbReference type="InterPro" id="IPR029510">
    <property type="entry name" value="Ald_DH_CS_GLU"/>
</dbReference>
<dbReference type="PANTHER" id="PTHR11699">
    <property type="entry name" value="ALDEHYDE DEHYDROGENASE-RELATED"/>
    <property type="match status" value="1"/>
</dbReference>
<dbReference type="FunFam" id="3.40.605.10:FF:000007">
    <property type="entry name" value="NAD/NADP-dependent betaine aldehyde dehydrogenase"/>
    <property type="match status" value="1"/>
</dbReference>
<dbReference type="Gene3D" id="3.40.309.10">
    <property type="entry name" value="Aldehyde Dehydrogenase, Chain A, domain 2"/>
    <property type="match status" value="1"/>
</dbReference>
<reference evidence="7" key="1">
    <citation type="journal article" date="2019" name="Int. J. Syst. Evol. Microbiol.">
        <title>The Global Catalogue of Microorganisms (GCM) 10K type strain sequencing project: providing services to taxonomists for standard genome sequencing and annotation.</title>
        <authorList>
            <consortium name="The Broad Institute Genomics Platform"/>
            <consortium name="The Broad Institute Genome Sequencing Center for Infectious Disease"/>
            <person name="Wu L."/>
            <person name="Ma J."/>
        </authorList>
    </citation>
    <scope>NUCLEOTIDE SEQUENCE [LARGE SCALE GENOMIC DNA]</scope>
    <source>
        <strain evidence="7">JCM 19134</strain>
    </source>
</reference>
<dbReference type="Gene3D" id="1.20.1290.10">
    <property type="entry name" value="AhpD-like"/>
    <property type="match status" value="1"/>
</dbReference>
<comment type="caution">
    <text evidence="6">The sequence shown here is derived from an EMBL/GenBank/DDBJ whole genome shotgun (WGS) entry which is preliminary data.</text>
</comment>
<dbReference type="Proteomes" id="UP001409585">
    <property type="component" value="Unassembled WGS sequence"/>
</dbReference>
<dbReference type="FunFam" id="3.40.309.10:FF:000012">
    <property type="entry name" value="Betaine aldehyde dehydrogenase"/>
    <property type="match status" value="1"/>
</dbReference>
<evidence type="ECO:0000313" key="6">
    <source>
        <dbReference type="EMBL" id="GAA4932505.1"/>
    </source>
</evidence>
<dbReference type="EMBL" id="BAABLX010000004">
    <property type="protein sequence ID" value="GAA4932505.1"/>
    <property type="molecule type" value="Genomic_DNA"/>
</dbReference>
<sequence length="685" mass="73284">MSFQTPDLSCLPQSVTVIDNQFSANGGGQSHGHIYPANGQVTAELQLANTGDVEGAVAAAQKAQSAWRATSGEQRRNLLLRLADLIERETKTLAMLDVIGNGVASMISAYTPVVAAQRFRYYAGWADKLRGQTLDAWNGPAHNYVNYEPFGVVGAIVPWNGPLFAAAMVLAPALAAGNCVVIKAPELAPYSVMRLGELFVEAGFPAGVVNTLAGGAEVGAAMVAHKGIDKIQFVGSGATAQKVLQSAATTLKPCGLELGGKSAVIVFADADLAEAGKRGLSGAMSVSGQGCVNGTRLLVERPIYDQYLATLKAIAEHIKIGDPLDPSTVMGPIISQASLQRIEGMIDRAQQSDARLLIGGGRLGGEYADGFYLPISIFADVDPSSEIAQREVFGPVLTVTPFDTEDQAIQLANDSDYGLGAYIHTKDLRRAHNVANQMQAGMVQVNASGEGMQPFAPFGGYKQSGFGRLGGEQGLLEFMQVKNVWINLDGYLTGALQQSLLTPAELREAALHFAVYGGWSRAAVLDRAITRVLQNLELTEEPFPPLGEATWEPEDRLSTGAKEFHHVMTFAGPPPATAYFQGGILNFVFGEMWHRPGLDQRSRRWVTLVGVADSSADSPIRTHIYGAMASGNASYQEMDEFVLQYAIHSGWPRASFVQGVVIEMAQKIKQGLTWDGKPKEDNNDE</sequence>
<dbReference type="SUPFAM" id="SSF53720">
    <property type="entry name" value="ALDH-like"/>
    <property type="match status" value="1"/>
</dbReference>
<dbReference type="Gene3D" id="3.40.605.10">
    <property type="entry name" value="Aldehyde Dehydrogenase, Chain A, domain 1"/>
    <property type="match status" value="1"/>
</dbReference>
<comment type="similarity">
    <text evidence="1 4">Belongs to the aldehyde dehydrogenase family.</text>
</comment>
<gene>
    <name evidence="6" type="ORF">GCM10025791_06330</name>
</gene>
<dbReference type="PROSITE" id="PS00687">
    <property type="entry name" value="ALDEHYDE_DEHYDR_GLU"/>
    <property type="match status" value="1"/>
</dbReference>
<dbReference type="InterPro" id="IPR016163">
    <property type="entry name" value="Ald_DH_C"/>
</dbReference>
<protein>
    <recommendedName>
        <fullName evidence="5">Aldehyde dehydrogenase domain-containing protein</fullName>
    </recommendedName>
</protein>
<keyword evidence="2 4" id="KW-0560">Oxidoreductase</keyword>
<name>A0AAV3TYA4_9ALTE</name>
<dbReference type="AlphaFoldDB" id="A0AAV3TYA4"/>
<evidence type="ECO:0000256" key="2">
    <source>
        <dbReference type="ARBA" id="ARBA00023002"/>
    </source>
</evidence>
<proteinExistence type="inferred from homology"/>
<feature type="domain" description="Aldehyde dehydrogenase" evidence="5">
    <location>
        <begin position="32"/>
        <end position="484"/>
    </location>
</feature>
<dbReference type="GO" id="GO:0016620">
    <property type="term" value="F:oxidoreductase activity, acting on the aldehyde or oxo group of donors, NAD or NADP as acceptor"/>
    <property type="evidence" value="ECO:0007669"/>
    <property type="project" value="InterPro"/>
</dbReference>
<evidence type="ECO:0000256" key="4">
    <source>
        <dbReference type="RuleBase" id="RU003345"/>
    </source>
</evidence>
<feature type="active site" evidence="3">
    <location>
        <position position="257"/>
    </location>
</feature>
<dbReference type="InterPro" id="IPR016161">
    <property type="entry name" value="Ald_DH/histidinol_DH"/>
</dbReference>
<dbReference type="Pfam" id="PF00171">
    <property type="entry name" value="Aldedh"/>
    <property type="match status" value="1"/>
</dbReference>
<dbReference type="SUPFAM" id="SSF69118">
    <property type="entry name" value="AhpD-like"/>
    <property type="match status" value="1"/>
</dbReference>
<evidence type="ECO:0000256" key="3">
    <source>
        <dbReference type="PROSITE-ProRule" id="PRU10007"/>
    </source>
</evidence>
<organism evidence="6 7">
    <name type="scientific">Halioxenophilus aromaticivorans</name>
    <dbReference type="NCBI Taxonomy" id="1306992"/>
    <lineage>
        <taxon>Bacteria</taxon>
        <taxon>Pseudomonadati</taxon>
        <taxon>Pseudomonadota</taxon>
        <taxon>Gammaproteobacteria</taxon>
        <taxon>Alteromonadales</taxon>
        <taxon>Alteromonadaceae</taxon>
        <taxon>Halioxenophilus</taxon>
    </lineage>
</organism>
<dbReference type="RefSeq" id="WP_345416920.1">
    <property type="nucleotide sequence ID" value="NZ_AP031496.1"/>
</dbReference>
<dbReference type="InterPro" id="IPR016162">
    <property type="entry name" value="Ald_DH_N"/>
</dbReference>
<evidence type="ECO:0000313" key="7">
    <source>
        <dbReference type="Proteomes" id="UP001409585"/>
    </source>
</evidence>
<accession>A0AAV3TYA4</accession>
<evidence type="ECO:0000259" key="5">
    <source>
        <dbReference type="Pfam" id="PF00171"/>
    </source>
</evidence>
<dbReference type="InterPro" id="IPR015590">
    <property type="entry name" value="Aldehyde_DH_dom"/>
</dbReference>
<dbReference type="InterPro" id="IPR029032">
    <property type="entry name" value="AhpD-like"/>
</dbReference>
<evidence type="ECO:0000256" key="1">
    <source>
        <dbReference type="ARBA" id="ARBA00009986"/>
    </source>
</evidence>